<feature type="region of interest" description="Disordered" evidence="2">
    <location>
        <begin position="812"/>
        <end position="1070"/>
    </location>
</feature>
<dbReference type="InterPro" id="IPR011990">
    <property type="entry name" value="TPR-like_helical_dom_sf"/>
</dbReference>
<gene>
    <name evidence="3" type="ORF">SNEC2469_LOCUS5092</name>
</gene>
<organism evidence="3 4">
    <name type="scientific">Symbiodinium necroappetens</name>
    <dbReference type="NCBI Taxonomy" id="1628268"/>
    <lineage>
        <taxon>Eukaryota</taxon>
        <taxon>Sar</taxon>
        <taxon>Alveolata</taxon>
        <taxon>Dinophyceae</taxon>
        <taxon>Suessiales</taxon>
        <taxon>Symbiodiniaceae</taxon>
        <taxon>Symbiodinium</taxon>
    </lineage>
</organism>
<feature type="compositionally biased region" description="Polar residues" evidence="2">
    <location>
        <begin position="946"/>
        <end position="956"/>
    </location>
</feature>
<feature type="region of interest" description="Disordered" evidence="2">
    <location>
        <begin position="691"/>
        <end position="711"/>
    </location>
</feature>
<proteinExistence type="predicted"/>
<protein>
    <recommendedName>
        <fullName evidence="5">Pentatricopeptide repeat-containing protein, chloroplastic</fullName>
    </recommendedName>
</protein>
<keyword evidence="4" id="KW-1185">Reference proteome</keyword>
<dbReference type="Gene3D" id="1.25.40.10">
    <property type="entry name" value="Tetratricopeptide repeat domain"/>
    <property type="match status" value="1"/>
</dbReference>
<dbReference type="PROSITE" id="PS51375">
    <property type="entry name" value="PPR"/>
    <property type="match status" value="1"/>
</dbReference>
<feature type="compositionally biased region" description="Polar residues" evidence="2">
    <location>
        <begin position="1056"/>
        <end position="1070"/>
    </location>
</feature>
<evidence type="ECO:0000256" key="1">
    <source>
        <dbReference type="PROSITE-ProRule" id="PRU00708"/>
    </source>
</evidence>
<feature type="compositionally biased region" description="Basic and acidic residues" evidence="2">
    <location>
        <begin position="987"/>
        <end position="1001"/>
    </location>
</feature>
<feature type="compositionally biased region" description="Polar residues" evidence="2">
    <location>
        <begin position="694"/>
        <end position="711"/>
    </location>
</feature>
<evidence type="ECO:0008006" key="5">
    <source>
        <dbReference type="Google" id="ProtNLM"/>
    </source>
</evidence>
<dbReference type="AlphaFoldDB" id="A0A812LLQ7"/>
<reference evidence="3" key="1">
    <citation type="submission" date="2021-02" db="EMBL/GenBank/DDBJ databases">
        <authorList>
            <person name="Dougan E. K."/>
            <person name="Rhodes N."/>
            <person name="Thang M."/>
            <person name="Chan C."/>
        </authorList>
    </citation>
    <scope>NUCLEOTIDE SEQUENCE</scope>
</reference>
<name>A0A812LLQ7_9DINO</name>
<dbReference type="OrthoDB" id="439918at2759"/>
<feature type="repeat" description="PPR" evidence="1">
    <location>
        <begin position="10"/>
        <end position="45"/>
    </location>
</feature>
<sequence>MKKDRSIETNTIAFDSAITACGGRSGSWAQAVHVYDILRVQGLAPISMTYNSAISAFEYRQHWQRGLEFLQELFVHRPGKRIAANVVSFNAALACCRKANNNRQTLKCLHTPFIPRDASTASCRRAVDGDGWGALGVERSREDVAVDGVSGHRAFAGGCGHGRRQVGSWVRSVRERPRTGMGGELCGEWRSRVDRDGGTRMGAICTSLQWYLNTEPEVSQWQWGLHLWKGVRRHLEIDAPHLREDKSADDVTYGCAVSACDHGWQWQWGLKLLCEAVSAGLRLGIPTMNSAISAYKGELHNRLGSIQWPRHDPVEEQPGVGVQWEMHWVAAVQKLMCPELLMEMIEQKIQPNALGLDIATQAAEASAFHSLAPGLVAQTRLAGAAACEATEDTFEEEDRHGEHSGFAIVAADSLEWHGLLDERFKASLQRRLCRASARRAPPSPTCALLGGVGPMQSDSMQLQQELLASERALSSCRSEIHYERQSAQKHAMALQRGEFEVQRAREHSEWLEVEGSSVSATVVEDLEAACSLCSEARCSAEDARYMQQESVTLAQVVLESHAILADYGASLETARKTRELAEESEALRNSLHFENALATEFRQQLREEAKSVKAVLVEYARLRGRREDALRGSALALRGQAQASEASLSISPGLLDGACLGAAVDLETLRNSLHLLDGQPSTRDAMQASFYGSHGSSLHSDPDASPQSPSMTTADLTLACADVSPLARVSQISQESALLDQSQATLSNGHLSDEVDVDVPLSGEIFSQRGSGAGSFLMDAESLTGEACNLSPHAGTELVEDGGLIRRSVGEKDAMVPDDVESPDPPDDGHLSISTTFEAPDADATKEASPRSDAPEGELPATRRPSEQAVPGSRDAEVQTEPEAQPEKAAKAPSTPTVPARSLRSGQSFSDIGDVSLGRRATSPARSCRTAAGRHEKATSPVRSPMTASQDSTATSPAKERSPRGGDFAPGTDRQGNAQRRRAVSPKFEHRAQVEAKATPRKERKPFRPSSPTPRLITKHPPSTLHKSPLAAVLGPPPESRPSEGQGQGPFLPSAGSASCRSPSQVGSPG</sequence>
<dbReference type="InterPro" id="IPR002885">
    <property type="entry name" value="PPR_rpt"/>
</dbReference>
<feature type="compositionally biased region" description="Acidic residues" evidence="2">
    <location>
        <begin position="816"/>
        <end position="826"/>
    </location>
</feature>
<accession>A0A812LLQ7</accession>
<dbReference type="Proteomes" id="UP000601435">
    <property type="component" value="Unassembled WGS sequence"/>
</dbReference>
<dbReference type="EMBL" id="CAJNJA010009709">
    <property type="protein sequence ID" value="CAE7249701.1"/>
    <property type="molecule type" value="Genomic_DNA"/>
</dbReference>
<evidence type="ECO:0000256" key="2">
    <source>
        <dbReference type="SAM" id="MobiDB-lite"/>
    </source>
</evidence>
<comment type="caution">
    <text evidence="3">The sequence shown here is derived from an EMBL/GenBank/DDBJ whole genome shotgun (WGS) entry which is preliminary data.</text>
</comment>
<evidence type="ECO:0000313" key="3">
    <source>
        <dbReference type="EMBL" id="CAE7249701.1"/>
    </source>
</evidence>
<feature type="compositionally biased region" description="Basic and acidic residues" evidence="2">
    <location>
        <begin position="843"/>
        <end position="854"/>
    </location>
</feature>
<evidence type="ECO:0000313" key="4">
    <source>
        <dbReference type="Proteomes" id="UP000601435"/>
    </source>
</evidence>